<protein>
    <submittedName>
        <fullName evidence="3">CBS domain-containing protein</fullName>
    </submittedName>
</protein>
<dbReference type="Gene3D" id="3.10.580.10">
    <property type="entry name" value="CBS-domain"/>
    <property type="match status" value="1"/>
</dbReference>
<evidence type="ECO:0000313" key="4">
    <source>
        <dbReference type="Proteomes" id="UP001500621"/>
    </source>
</evidence>
<keyword evidence="1" id="KW-0129">CBS domain</keyword>
<dbReference type="PROSITE" id="PS51371">
    <property type="entry name" value="CBS"/>
    <property type="match status" value="1"/>
</dbReference>
<dbReference type="InterPro" id="IPR000644">
    <property type="entry name" value="CBS_dom"/>
</dbReference>
<sequence>MSTAPTRVYAARLVGLPIFDPQGDQVGKVRDLVVTIRNDVSQPRVLGLVAEVFGRRRIFVPMTRVTNIDSGQVYTTGLLNMRRFEQRSTETLVIGQMLDRRVTVRTSGGSVDGTVYDVGMEQARNRDWVISRVAVQEPGKGLRRRGQTHTVEWRDVAGLARSEEEQGATHLAAALNEMRPADAANMLHDLPLDRRAAVAAALDDERLADVLEEMPEVDQVAILENLDSERAADVLEEMSPDDAADLMADLPPETQEILLHLMEPDEAEDVRRLMAYVEDTAGAMMTSEPVILGPDATIADALAHVRNPDLTPSLAALVYVCRQPLETPTGKLLGVAHIQRLLREPPSTLVAGALDTSFEVLRPEASKDEVAAHLAMYNLVAAPVVDEAGHLLGAVTVDDLLDHLLPDNWRDRAVRRGEEAGRG</sequence>
<dbReference type="Pfam" id="PF05239">
    <property type="entry name" value="PRC"/>
    <property type="match status" value="1"/>
</dbReference>
<dbReference type="InterPro" id="IPR006668">
    <property type="entry name" value="Mg_transptr_MgtE_intracell_dom"/>
</dbReference>
<dbReference type="InterPro" id="IPR006669">
    <property type="entry name" value="MgtE_transporter"/>
</dbReference>
<dbReference type="Pfam" id="PF00571">
    <property type="entry name" value="CBS"/>
    <property type="match status" value="2"/>
</dbReference>
<dbReference type="InterPro" id="IPR038076">
    <property type="entry name" value="MgtE_N_sf"/>
</dbReference>
<evidence type="ECO:0000256" key="1">
    <source>
        <dbReference type="PROSITE-ProRule" id="PRU00703"/>
    </source>
</evidence>
<comment type="caution">
    <text evidence="3">The sequence shown here is derived from an EMBL/GenBank/DDBJ whole genome shotgun (WGS) entry which is preliminary data.</text>
</comment>
<dbReference type="SUPFAM" id="SSF50346">
    <property type="entry name" value="PRC-barrel domain"/>
    <property type="match status" value="1"/>
</dbReference>
<evidence type="ECO:0000259" key="2">
    <source>
        <dbReference type="PROSITE" id="PS51371"/>
    </source>
</evidence>
<dbReference type="SUPFAM" id="SSF54631">
    <property type="entry name" value="CBS-domain pair"/>
    <property type="match status" value="1"/>
</dbReference>
<dbReference type="CDD" id="cd04606">
    <property type="entry name" value="CBS_pair_Mg_transporter"/>
    <property type="match status" value="1"/>
</dbReference>
<dbReference type="PANTHER" id="PTHR43773">
    <property type="entry name" value="MAGNESIUM TRANSPORTER MGTE"/>
    <property type="match status" value="1"/>
</dbReference>
<dbReference type="SMART" id="SM00924">
    <property type="entry name" value="MgtE_N"/>
    <property type="match status" value="1"/>
</dbReference>
<gene>
    <name evidence="3" type="ORF">GCM10023226_12090</name>
</gene>
<accession>A0ABP8W247</accession>
<dbReference type="RefSeq" id="WP_345263660.1">
    <property type="nucleotide sequence ID" value="NZ_BAABIM010000001.1"/>
</dbReference>
<dbReference type="PANTHER" id="PTHR43773:SF1">
    <property type="entry name" value="MAGNESIUM TRANSPORTER MGTE"/>
    <property type="match status" value="1"/>
</dbReference>
<evidence type="ECO:0000313" key="3">
    <source>
        <dbReference type="EMBL" id="GAA4676457.1"/>
    </source>
</evidence>
<dbReference type="InterPro" id="IPR011033">
    <property type="entry name" value="PRC_barrel-like_sf"/>
</dbReference>
<name>A0ABP8W247_9ACTN</name>
<dbReference type="InterPro" id="IPR027275">
    <property type="entry name" value="PRC-brl_dom"/>
</dbReference>
<reference evidence="4" key="1">
    <citation type="journal article" date="2019" name="Int. J. Syst. Evol. Microbiol.">
        <title>The Global Catalogue of Microorganisms (GCM) 10K type strain sequencing project: providing services to taxonomists for standard genome sequencing and annotation.</title>
        <authorList>
            <consortium name="The Broad Institute Genomics Platform"/>
            <consortium name="The Broad Institute Genome Sequencing Center for Infectious Disease"/>
            <person name="Wu L."/>
            <person name="Ma J."/>
        </authorList>
    </citation>
    <scope>NUCLEOTIDE SEQUENCE [LARGE SCALE GENOMIC DNA]</scope>
    <source>
        <strain evidence="4">JCM 18127</strain>
    </source>
</reference>
<dbReference type="Gene3D" id="1.25.60.10">
    <property type="entry name" value="MgtE N-terminal domain-like"/>
    <property type="match status" value="1"/>
</dbReference>
<dbReference type="EMBL" id="BAABIM010000001">
    <property type="protein sequence ID" value="GAA4676457.1"/>
    <property type="molecule type" value="Genomic_DNA"/>
</dbReference>
<dbReference type="Proteomes" id="UP001500621">
    <property type="component" value="Unassembled WGS sequence"/>
</dbReference>
<organism evidence="3 4">
    <name type="scientific">Nocardioides nanhaiensis</name>
    <dbReference type="NCBI Taxonomy" id="1476871"/>
    <lineage>
        <taxon>Bacteria</taxon>
        <taxon>Bacillati</taxon>
        <taxon>Actinomycetota</taxon>
        <taxon>Actinomycetes</taxon>
        <taxon>Propionibacteriales</taxon>
        <taxon>Nocardioidaceae</taxon>
        <taxon>Nocardioides</taxon>
    </lineage>
</organism>
<dbReference type="InterPro" id="IPR046342">
    <property type="entry name" value="CBS_dom_sf"/>
</dbReference>
<dbReference type="SUPFAM" id="SSF158791">
    <property type="entry name" value="MgtE N-terminal domain-like"/>
    <property type="match status" value="1"/>
</dbReference>
<keyword evidence="4" id="KW-1185">Reference proteome</keyword>
<dbReference type="Pfam" id="PF03448">
    <property type="entry name" value="MgtE_N"/>
    <property type="match status" value="1"/>
</dbReference>
<dbReference type="Pfam" id="PF26205">
    <property type="entry name" value="SH3_actinomycetes"/>
    <property type="match status" value="1"/>
</dbReference>
<feature type="domain" description="CBS" evidence="2">
    <location>
        <begin position="354"/>
        <end position="412"/>
    </location>
</feature>
<dbReference type="InterPro" id="IPR058838">
    <property type="entry name" value="SH3_actinomycetes"/>
</dbReference>
<proteinExistence type="predicted"/>